<evidence type="ECO:0000313" key="4">
    <source>
        <dbReference type="Proteomes" id="UP000229847"/>
    </source>
</evidence>
<feature type="transmembrane region" description="Helical" evidence="1">
    <location>
        <begin position="37"/>
        <end position="54"/>
    </location>
</feature>
<dbReference type="PANTHER" id="PTHR22911:SF137">
    <property type="entry name" value="SOLUTE CARRIER FAMILY 35 MEMBER G2-RELATED"/>
    <property type="match status" value="1"/>
</dbReference>
<evidence type="ECO:0000256" key="1">
    <source>
        <dbReference type="SAM" id="Phobius"/>
    </source>
</evidence>
<comment type="caution">
    <text evidence="3">The sequence shown here is derived from an EMBL/GenBank/DDBJ whole genome shotgun (WGS) entry which is preliminary data.</text>
</comment>
<keyword evidence="1" id="KW-0812">Transmembrane</keyword>
<feature type="transmembrane region" description="Helical" evidence="1">
    <location>
        <begin position="121"/>
        <end position="139"/>
    </location>
</feature>
<dbReference type="Gene3D" id="1.10.3730.20">
    <property type="match status" value="2"/>
</dbReference>
<feature type="transmembrane region" description="Helical" evidence="1">
    <location>
        <begin position="6"/>
        <end position="25"/>
    </location>
</feature>
<dbReference type="SUPFAM" id="SSF103481">
    <property type="entry name" value="Multidrug resistance efflux transporter EmrE"/>
    <property type="match status" value="2"/>
</dbReference>
<dbReference type="InterPro" id="IPR000620">
    <property type="entry name" value="EamA_dom"/>
</dbReference>
<dbReference type="EMBL" id="PCSW01000063">
    <property type="protein sequence ID" value="PIP57625.1"/>
    <property type="molecule type" value="Genomic_DNA"/>
</dbReference>
<dbReference type="PANTHER" id="PTHR22911">
    <property type="entry name" value="ACYL-MALONYL CONDENSING ENZYME-RELATED"/>
    <property type="match status" value="1"/>
</dbReference>
<feature type="transmembrane region" description="Helical" evidence="1">
    <location>
        <begin position="66"/>
        <end position="84"/>
    </location>
</feature>
<evidence type="ECO:0000259" key="2">
    <source>
        <dbReference type="Pfam" id="PF00892"/>
    </source>
</evidence>
<gene>
    <name evidence="3" type="ORF">COX03_02085</name>
</gene>
<accession>A0A2H0BIX9</accession>
<dbReference type="Pfam" id="PF00892">
    <property type="entry name" value="EamA"/>
    <property type="match status" value="2"/>
</dbReference>
<evidence type="ECO:0000313" key="3">
    <source>
        <dbReference type="EMBL" id="PIP57625.1"/>
    </source>
</evidence>
<keyword evidence="1" id="KW-0472">Membrane</keyword>
<reference evidence="3 4" key="1">
    <citation type="submission" date="2017-09" db="EMBL/GenBank/DDBJ databases">
        <title>Depth-based differentiation of microbial function through sediment-hosted aquifers and enrichment of novel symbionts in the deep terrestrial subsurface.</title>
        <authorList>
            <person name="Probst A.J."/>
            <person name="Ladd B."/>
            <person name="Jarett J.K."/>
            <person name="Geller-Mcgrath D.E."/>
            <person name="Sieber C.M."/>
            <person name="Emerson J.B."/>
            <person name="Anantharaman K."/>
            <person name="Thomas B.C."/>
            <person name="Malmstrom R."/>
            <person name="Stieglmeier M."/>
            <person name="Klingl A."/>
            <person name="Woyke T."/>
            <person name="Ryan C.M."/>
            <person name="Banfield J.F."/>
        </authorList>
    </citation>
    <scope>NUCLEOTIDE SEQUENCE [LARGE SCALE GENOMIC DNA]</scope>
    <source>
        <strain evidence="3">CG22_combo_CG10-13_8_21_14_all_39_10</strain>
    </source>
</reference>
<feature type="domain" description="EamA" evidence="2">
    <location>
        <begin position="148"/>
        <end position="284"/>
    </location>
</feature>
<name>A0A2H0BIX9_9BACT</name>
<feature type="transmembrane region" description="Helical" evidence="1">
    <location>
        <begin position="151"/>
        <end position="171"/>
    </location>
</feature>
<dbReference type="InterPro" id="IPR037185">
    <property type="entry name" value="EmrE-like"/>
</dbReference>
<feature type="transmembrane region" description="Helical" evidence="1">
    <location>
        <begin position="241"/>
        <end position="260"/>
    </location>
</feature>
<sequence>MPWQLLIGISVFLYSISVLLQRILLKDEESEPVSFSIFFQIGVAIITCILVLLVKGKVTMPNLTDISWNILLMTALYALSNIFIFKSLKVTEASRFTVIFSSKTLFAVLGASLFLRESLSPIQWFGAILIISGVIVVSLKDIHLKLGKGDLLAFSAAILFGLANTNDRVLVKFFDPYSYVILGFFLPGLLIAVLNPSKISKLKIYFKKSFIFKMVLLCTLYGLSAVAFFAALQATPNSSQAFAINAFSGVLTVILSIILLKERDHISRKIAGAILSLAGLLLVNK</sequence>
<feature type="transmembrane region" description="Helical" evidence="1">
    <location>
        <begin position="214"/>
        <end position="235"/>
    </location>
</feature>
<keyword evidence="1" id="KW-1133">Transmembrane helix</keyword>
<dbReference type="AlphaFoldDB" id="A0A2H0BIX9"/>
<dbReference type="Proteomes" id="UP000229847">
    <property type="component" value="Unassembled WGS sequence"/>
</dbReference>
<organism evidence="3 4">
    <name type="scientific">Candidatus Woesebacteria bacterium CG22_combo_CG10-13_8_21_14_all_39_10</name>
    <dbReference type="NCBI Taxonomy" id="1975059"/>
    <lineage>
        <taxon>Bacteria</taxon>
        <taxon>Candidatus Woeseibacteriota</taxon>
    </lineage>
</organism>
<protein>
    <recommendedName>
        <fullName evidence="2">EamA domain-containing protein</fullName>
    </recommendedName>
</protein>
<feature type="transmembrane region" description="Helical" evidence="1">
    <location>
        <begin position="177"/>
        <end position="194"/>
    </location>
</feature>
<feature type="domain" description="EamA" evidence="2">
    <location>
        <begin position="2"/>
        <end position="138"/>
    </location>
</feature>
<proteinExistence type="predicted"/>
<dbReference type="GO" id="GO:0016020">
    <property type="term" value="C:membrane"/>
    <property type="evidence" value="ECO:0007669"/>
    <property type="project" value="InterPro"/>
</dbReference>